<accession>A0A8J7GX53</accession>
<feature type="compositionally biased region" description="Basic and acidic residues" evidence="1">
    <location>
        <begin position="1"/>
        <end position="10"/>
    </location>
</feature>
<protein>
    <submittedName>
        <fullName evidence="2">Uncharacterized protein</fullName>
    </submittedName>
</protein>
<evidence type="ECO:0000313" key="2">
    <source>
        <dbReference type="EMBL" id="MBH1939639.1"/>
    </source>
</evidence>
<gene>
    <name evidence="2" type="ORF">I5677_01875</name>
</gene>
<dbReference type="Proteomes" id="UP000623269">
    <property type="component" value="Unassembled WGS sequence"/>
</dbReference>
<organism evidence="2 3">
    <name type="scientific">Mobilitalea sibirica</name>
    <dbReference type="NCBI Taxonomy" id="1462919"/>
    <lineage>
        <taxon>Bacteria</taxon>
        <taxon>Bacillati</taxon>
        <taxon>Bacillota</taxon>
        <taxon>Clostridia</taxon>
        <taxon>Lachnospirales</taxon>
        <taxon>Lachnospiraceae</taxon>
        <taxon>Mobilitalea</taxon>
    </lineage>
</organism>
<name>A0A8J7GX53_9FIRM</name>
<feature type="region of interest" description="Disordered" evidence="1">
    <location>
        <begin position="1"/>
        <end position="35"/>
    </location>
</feature>
<keyword evidence="3" id="KW-1185">Reference proteome</keyword>
<proteinExistence type="predicted"/>
<comment type="caution">
    <text evidence="2">The sequence shown here is derived from an EMBL/GenBank/DDBJ whole genome shotgun (WGS) entry which is preliminary data.</text>
</comment>
<reference evidence="2" key="1">
    <citation type="submission" date="2020-12" db="EMBL/GenBank/DDBJ databases">
        <title>M. sibirica DSM 26468T genome.</title>
        <authorList>
            <person name="Thieme N."/>
            <person name="Rettenmaier R."/>
            <person name="Zverlov V."/>
            <person name="Liebl W."/>
        </authorList>
    </citation>
    <scope>NUCLEOTIDE SEQUENCE</scope>
    <source>
        <strain evidence="2">DSM 26468</strain>
    </source>
</reference>
<evidence type="ECO:0000313" key="3">
    <source>
        <dbReference type="Proteomes" id="UP000623269"/>
    </source>
</evidence>
<sequence length="88" mass="10402">MSKTSEKPDMKFSPNKGKNSKNDTSTSKTENKTVKSSEVTVDIDINLTRKKSDEFWDFEPKKLQEAIVWSEILEKPVCRRRKRRYYVN</sequence>
<dbReference type="RefSeq" id="WP_197659874.1">
    <property type="nucleotide sequence ID" value="NZ_JAEAGR010000002.1"/>
</dbReference>
<dbReference type="EMBL" id="JAEAGR010000002">
    <property type="protein sequence ID" value="MBH1939639.1"/>
    <property type="molecule type" value="Genomic_DNA"/>
</dbReference>
<dbReference type="AlphaFoldDB" id="A0A8J7GX53"/>
<evidence type="ECO:0000256" key="1">
    <source>
        <dbReference type="SAM" id="MobiDB-lite"/>
    </source>
</evidence>